<dbReference type="Proteomes" id="UP000198866">
    <property type="component" value="Unassembled WGS sequence"/>
</dbReference>
<proteinExistence type="predicted"/>
<dbReference type="AlphaFoldDB" id="A0A1H7EK57"/>
<dbReference type="STRING" id="667676.SAMN05192539_10914"/>
<protein>
    <submittedName>
        <fullName evidence="2">Uncharacterized protein</fullName>
    </submittedName>
</protein>
<organism evidence="2 3">
    <name type="scientific">Paraburkholderia diazotrophica</name>
    <dbReference type="NCBI Taxonomy" id="667676"/>
    <lineage>
        <taxon>Bacteria</taxon>
        <taxon>Pseudomonadati</taxon>
        <taxon>Pseudomonadota</taxon>
        <taxon>Betaproteobacteria</taxon>
        <taxon>Burkholderiales</taxon>
        <taxon>Burkholderiaceae</taxon>
        <taxon>Paraburkholderia</taxon>
    </lineage>
</organism>
<evidence type="ECO:0000313" key="2">
    <source>
        <dbReference type="EMBL" id="SEK14218.1"/>
    </source>
</evidence>
<evidence type="ECO:0000313" key="3">
    <source>
        <dbReference type="Proteomes" id="UP000198866"/>
    </source>
</evidence>
<reference evidence="3" key="1">
    <citation type="submission" date="2016-10" db="EMBL/GenBank/DDBJ databases">
        <authorList>
            <person name="Varghese N."/>
            <person name="Submissions S."/>
        </authorList>
    </citation>
    <scope>NUCLEOTIDE SEQUENCE [LARGE SCALE GENOMIC DNA]</scope>
    <source>
        <strain evidence="3">LMG 26031</strain>
    </source>
</reference>
<name>A0A1H7EK57_9BURK</name>
<dbReference type="OrthoDB" id="9113030at2"/>
<accession>A0A1H7EK57</accession>
<evidence type="ECO:0000256" key="1">
    <source>
        <dbReference type="SAM" id="MobiDB-lite"/>
    </source>
</evidence>
<keyword evidence="3" id="KW-1185">Reference proteome</keyword>
<dbReference type="EMBL" id="FNYE01000091">
    <property type="protein sequence ID" value="SEK14218.1"/>
    <property type="molecule type" value="Genomic_DNA"/>
</dbReference>
<feature type="region of interest" description="Disordered" evidence="1">
    <location>
        <begin position="147"/>
        <end position="167"/>
    </location>
</feature>
<dbReference type="RefSeq" id="WP_090874150.1">
    <property type="nucleotide sequence ID" value="NZ_FNYE01000091.1"/>
</dbReference>
<gene>
    <name evidence="2" type="ORF">SAMN05192539_10914</name>
</gene>
<sequence length="167" mass="18615">MNREPNAPFELCRAELTAPVRLCRLAEDWRRDLNTLEAHRIRRDRDAMLRIEAAVSASGDWFGFASAVRAATHEYANENLAIWGEAISLTAQHKGEWLAELDGVFGAWRSLWHAPLQKLPGMEPAVGSFSGWMRTWQDAMPHMGVWPKHQPASTADAQAVPDTAKGG</sequence>